<name>A0AAU9K126_9CILI</name>
<protein>
    <submittedName>
        <fullName evidence="2">Uncharacterized protein</fullName>
    </submittedName>
</protein>
<feature type="transmembrane region" description="Helical" evidence="1">
    <location>
        <begin position="82"/>
        <end position="100"/>
    </location>
</feature>
<proteinExistence type="predicted"/>
<evidence type="ECO:0000313" key="2">
    <source>
        <dbReference type="EMBL" id="CAG9333575.1"/>
    </source>
</evidence>
<dbReference type="EMBL" id="CAJZBQ010000056">
    <property type="protein sequence ID" value="CAG9333575.1"/>
    <property type="molecule type" value="Genomic_DNA"/>
</dbReference>
<gene>
    <name evidence="2" type="ORF">BSTOLATCC_MIC58416</name>
</gene>
<keyword evidence="1" id="KW-1133">Transmembrane helix</keyword>
<organism evidence="2 3">
    <name type="scientific">Blepharisma stoltei</name>
    <dbReference type="NCBI Taxonomy" id="1481888"/>
    <lineage>
        <taxon>Eukaryota</taxon>
        <taxon>Sar</taxon>
        <taxon>Alveolata</taxon>
        <taxon>Ciliophora</taxon>
        <taxon>Postciliodesmatophora</taxon>
        <taxon>Heterotrichea</taxon>
        <taxon>Heterotrichida</taxon>
        <taxon>Blepharismidae</taxon>
        <taxon>Blepharisma</taxon>
    </lineage>
</organism>
<reference evidence="2" key="1">
    <citation type="submission" date="2021-09" db="EMBL/GenBank/DDBJ databases">
        <authorList>
            <consortium name="AG Swart"/>
            <person name="Singh M."/>
            <person name="Singh A."/>
            <person name="Seah K."/>
            <person name="Emmerich C."/>
        </authorList>
    </citation>
    <scope>NUCLEOTIDE SEQUENCE</scope>
    <source>
        <strain evidence="2">ATCC30299</strain>
    </source>
</reference>
<dbReference type="AlphaFoldDB" id="A0AAU9K126"/>
<evidence type="ECO:0000313" key="3">
    <source>
        <dbReference type="Proteomes" id="UP001162131"/>
    </source>
</evidence>
<evidence type="ECO:0000256" key="1">
    <source>
        <dbReference type="SAM" id="Phobius"/>
    </source>
</evidence>
<comment type="caution">
    <text evidence="2">The sequence shown here is derived from an EMBL/GenBank/DDBJ whole genome shotgun (WGS) entry which is preliminary data.</text>
</comment>
<sequence length="103" mass="11711">MIKSCLNSSVGKMLKVASTNQWSASLSKESCHSVAHMINFGFPLGVDTIPDDLKKLIFKDSICANCWHALSQSFNPINCLEFFISIFNWFFIIFAWCAILKWI</sequence>
<keyword evidence="1" id="KW-0472">Membrane</keyword>
<dbReference type="Proteomes" id="UP001162131">
    <property type="component" value="Unassembled WGS sequence"/>
</dbReference>
<keyword evidence="3" id="KW-1185">Reference proteome</keyword>
<keyword evidence="1" id="KW-0812">Transmembrane</keyword>
<accession>A0AAU9K126</accession>